<comment type="caution">
    <text evidence="17">The sequence shown here is derived from an EMBL/GenBank/DDBJ whole genome shotgun (WGS) entry which is preliminary data.</text>
</comment>
<evidence type="ECO:0000259" key="14">
    <source>
        <dbReference type="PROSITE" id="PS50112"/>
    </source>
</evidence>
<keyword evidence="9 17" id="KW-0067">ATP-binding</keyword>
<dbReference type="InterPro" id="IPR005467">
    <property type="entry name" value="His_kinase_dom"/>
</dbReference>
<dbReference type="Pfam" id="PF13426">
    <property type="entry name" value="PAS_9"/>
    <property type="match status" value="1"/>
</dbReference>
<evidence type="ECO:0000259" key="15">
    <source>
        <dbReference type="PROSITE" id="PS50113"/>
    </source>
</evidence>
<dbReference type="InterPro" id="IPR000700">
    <property type="entry name" value="PAS-assoc_C"/>
</dbReference>
<dbReference type="PROSITE" id="PS50112">
    <property type="entry name" value="PAS"/>
    <property type="match status" value="1"/>
</dbReference>
<dbReference type="GO" id="GO:0005524">
    <property type="term" value="F:ATP binding"/>
    <property type="evidence" value="ECO:0007669"/>
    <property type="project" value="UniProtKB-KW"/>
</dbReference>
<dbReference type="CDD" id="cd00130">
    <property type="entry name" value="PAS"/>
    <property type="match status" value="1"/>
</dbReference>
<dbReference type="SMART" id="SM00091">
    <property type="entry name" value="PAS"/>
    <property type="match status" value="1"/>
</dbReference>
<evidence type="ECO:0000256" key="6">
    <source>
        <dbReference type="ARBA" id="ARBA00022679"/>
    </source>
</evidence>
<evidence type="ECO:0000313" key="18">
    <source>
        <dbReference type="Proteomes" id="UP001139534"/>
    </source>
</evidence>
<feature type="domain" description="PAC" evidence="15">
    <location>
        <begin position="348"/>
        <end position="400"/>
    </location>
</feature>
<gene>
    <name evidence="17" type="ORF">M0651_23685</name>
</gene>
<dbReference type="InterPro" id="IPR003660">
    <property type="entry name" value="HAMP_dom"/>
</dbReference>
<dbReference type="CDD" id="cd06225">
    <property type="entry name" value="HAMP"/>
    <property type="match status" value="1"/>
</dbReference>
<dbReference type="SUPFAM" id="SSF47384">
    <property type="entry name" value="Homodimeric domain of signal transducing histidine kinase"/>
    <property type="match status" value="1"/>
</dbReference>
<dbReference type="Pfam" id="PF02518">
    <property type="entry name" value="HATPase_c"/>
    <property type="match status" value="1"/>
</dbReference>
<evidence type="ECO:0000259" key="16">
    <source>
        <dbReference type="PROSITE" id="PS50885"/>
    </source>
</evidence>
<dbReference type="PANTHER" id="PTHR43065:SF34">
    <property type="entry name" value="SPORULATION KINASE A"/>
    <property type="match status" value="1"/>
</dbReference>
<feature type="domain" description="HAMP" evidence="16">
    <location>
        <begin position="210"/>
        <end position="262"/>
    </location>
</feature>
<dbReference type="EC" id="2.7.13.3" evidence="3"/>
<dbReference type="SMART" id="SM00304">
    <property type="entry name" value="HAMP"/>
    <property type="match status" value="1"/>
</dbReference>
<dbReference type="AlphaFoldDB" id="A0A9X1Y3Z4"/>
<keyword evidence="6" id="KW-0808">Transferase</keyword>
<reference evidence="17" key="1">
    <citation type="submission" date="2022-04" db="EMBL/GenBank/DDBJ databases">
        <authorList>
            <person name="Seo M.-J."/>
        </authorList>
    </citation>
    <scope>NUCLEOTIDE SEQUENCE</scope>
    <source>
        <strain evidence="17">MBLB2552</strain>
    </source>
</reference>
<dbReference type="InterPro" id="IPR036890">
    <property type="entry name" value="HATPase_C_sf"/>
</dbReference>
<dbReference type="Gene3D" id="6.10.340.10">
    <property type="match status" value="1"/>
</dbReference>
<dbReference type="PANTHER" id="PTHR43065">
    <property type="entry name" value="SENSOR HISTIDINE KINASE"/>
    <property type="match status" value="1"/>
</dbReference>
<dbReference type="SUPFAM" id="SSF158472">
    <property type="entry name" value="HAMP domain-like"/>
    <property type="match status" value="1"/>
</dbReference>
<keyword evidence="11 12" id="KW-0472">Membrane</keyword>
<proteinExistence type="predicted"/>
<keyword evidence="4" id="KW-1003">Cell membrane</keyword>
<evidence type="ECO:0000256" key="10">
    <source>
        <dbReference type="ARBA" id="ARBA00023012"/>
    </source>
</evidence>
<dbReference type="InterPro" id="IPR000014">
    <property type="entry name" value="PAS"/>
</dbReference>
<dbReference type="InterPro" id="IPR003661">
    <property type="entry name" value="HisK_dim/P_dom"/>
</dbReference>
<evidence type="ECO:0000256" key="3">
    <source>
        <dbReference type="ARBA" id="ARBA00012438"/>
    </source>
</evidence>
<dbReference type="InterPro" id="IPR004358">
    <property type="entry name" value="Sig_transdc_His_kin-like_C"/>
</dbReference>
<sequence>MTIKTKLALIISCFALIILSLNIVLSYFTVRDNLRKDSEANMLLTANQIAIAVEQSRSVYNYVKLTLGGKMSSDMTDAILTMTSPERVSQKSRSTNPSLLEITGIDPERFDERHLLFGTYHYRNNEGLRRSVAEAISLNRSLMVDTWINGERVLESYVPITNGGEKPYVIRIISSYTPITEEISKQMISQLIVSLSLLVLMIIGSYGMAGGLIRPIRHILDQVNVLASGKLETRLKVGSFDELGLLAHKINIMADNLGRYTTELKRKNEENRSMKEYLESIISQTADAIHITDIKGQVLQVNAAFERLYGWRSDEIVGTYLEFLPASEMDGRSIWRPETDVIATAESVLAETVRLRKDGSPMEVSISVSPIFDQGGKITALISISRDMTEHNKMEELLRRSEKLTTVGQLAAGVAHEIRNPLTTLRGFLQMQQRARVVNAMHTDVMLAELERINLIVSEFLILAKPQAVQFQTKDVRFTMGDVVSLLDSEAHLHNIEFEVHFSPNPILVHCEENQLKQVFINLLKNAMEAMPKGGKIFLQVEEDDQGQAVLRVNDEGEGIAKDRLQKLGEPFYTNKEKGTGLGLMISQRIIEGHHGTLRIDSELGLGTAVTITLPRVQEEEDHNEGQADVAK</sequence>
<dbReference type="SMART" id="SM00387">
    <property type="entry name" value="HATPase_c"/>
    <property type="match status" value="1"/>
</dbReference>
<dbReference type="Gene3D" id="3.30.450.20">
    <property type="entry name" value="PAS domain"/>
    <property type="match status" value="1"/>
</dbReference>
<comment type="catalytic activity">
    <reaction evidence="1">
        <text>ATP + protein L-histidine = ADP + protein N-phospho-L-histidine.</text>
        <dbReference type="EC" id="2.7.13.3"/>
    </reaction>
</comment>
<keyword evidence="8" id="KW-0418">Kinase</keyword>
<dbReference type="Pfam" id="PF00512">
    <property type="entry name" value="HisKA"/>
    <property type="match status" value="1"/>
</dbReference>
<evidence type="ECO:0000256" key="5">
    <source>
        <dbReference type="ARBA" id="ARBA00022553"/>
    </source>
</evidence>
<dbReference type="Gene3D" id="1.10.287.130">
    <property type="match status" value="1"/>
</dbReference>
<protein>
    <recommendedName>
        <fullName evidence="3">histidine kinase</fullName>
        <ecNumber evidence="3">2.7.13.3</ecNumber>
    </recommendedName>
</protein>
<keyword evidence="18" id="KW-1185">Reference proteome</keyword>
<dbReference type="SMART" id="SM00086">
    <property type="entry name" value="PAC"/>
    <property type="match status" value="1"/>
</dbReference>
<keyword evidence="12" id="KW-1133">Transmembrane helix</keyword>
<evidence type="ECO:0000256" key="2">
    <source>
        <dbReference type="ARBA" id="ARBA00004651"/>
    </source>
</evidence>
<dbReference type="SMART" id="SM00388">
    <property type="entry name" value="HisKA"/>
    <property type="match status" value="1"/>
</dbReference>
<comment type="subcellular location">
    <subcellularLocation>
        <location evidence="2">Cell membrane</location>
        <topology evidence="2">Multi-pass membrane protein</topology>
    </subcellularLocation>
</comment>
<evidence type="ECO:0000256" key="1">
    <source>
        <dbReference type="ARBA" id="ARBA00000085"/>
    </source>
</evidence>
<keyword evidence="10" id="KW-0902">Two-component regulatory system</keyword>
<dbReference type="NCBIfam" id="TIGR00229">
    <property type="entry name" value="sensory_box"/>
    <property type="match status" value="1"/>
</dbReference>
<evidence type="ECO:0000256" key="9">
    <source>
        <dbReference type="ARBA" id="ARBA00022840"/>
    </source>
</evidence>
<evidence type="ECO:0000256" key="4">
    <source>
        <dbReference type="ARBA" id="ARBA00022475"/>
    </source>
</evidence>
<dbReference type="RefSeq" id="WP_248554129.1">
    <property type="nucleotide sequence ID" value="NZ_JALPRK010000041.1"/>
</dbReference>
<evidence type="ECO:0000313" key="17">
    <source>
        <dbReference type="EMBL" id="MCK8490168.1"/>
    </source>
</evidence>
<dbReference type="GO" id="GO:0000155">
    <property type="term" value="F:phosphorelay sensor kinase activity"/>
    <property type="evidence" value="ECO:0007669"/>
    <property type="project" value="InterPro"/>
</dbReference>
<dbReference type="InterPro" id="IPR035965">
    <property type="entry name" value="PAS-like_dom_sf"/>
</dbReference>
<dbReference type="PROSITE" id="PS50113">
    <property type="entry name" value="PAC"/>
    <property type="match status" value="1"/>
</dbReference>
<feature type="transmembrane region" description="Helical" evidence="12">
    <location>
        <begin position="191"/>
        <end position="213"/>
    </location>
</feature>
<evidence type="ECO:0000256" key="8">
    <source>
        <dbReference type="ARBA" id="ARBA00022777"/>
    </source>
</evidence>
<evidence type="ECO:0000256" key="7">
    <source>
        <dbReference type="ARBA" id="ARBA00022741"/>
    </source>
</evidence>
<evidence type="ECO:0000256" key="12">
    <source>
        <dbReference type="SAM" id="Phobius"/>
    </source>
</evidence>
<dbReference type="Pfam" id="PF00672">
    <property type="entry name" value="HAMP"/>
    <property type="match status" value="1"/>
</dbReference>
<dbReference type="SUPFAM" id="SSF55874">
    <property type="entry name" value="ATPase domain of HSP90 chaperone/DNA topoisomerase II/histidine kinase"/>
    <property type="match status" value="1"/>
</dbReference>
<accession>A0A9X1Y3Z4</accession>
<dbReference type="InterPro" id="IPR036097">
    <property type="entry name" value="HisK_dim/P_sf"/>
</dbReference>
<dbReference type="SUPFAM" id="SSF55785">
    <property type="entry name" value="PYP-like sensor domain (PAS domain)"/>
    <property type="match status" value="1"/>
</dbReference>
<evidence type="ECO:0000259" key="13">
    <source>
        <dbReference type="PROSITE" id="PS50109"/>
    </source>
</evidence>
<organism evidence="17 18">
    <name type="scientific">Paenibacillus mellifer</name>
    <dbReference type="NCBI Taxonomy" id="2937794"/>
    <lineage>
        <taxon>Bacteria</taxon>
        <taxon>Bacillati</taxon>
        <taxon>Bacillota</taxon>
        <taxon>Bacilli</taxon>
        <taxon>Bacillales</taxon>
        <taxon>Paenibacillaceae</taxon>
        <taxon>Paenibacillus</taxon>
    </lineage>
</organism>
<dbReference type="PROSITE" id="PS50109">
    <property type="entry name" value="HIS_KIN"/>
    <property type="match status" value="1"/>
</dbReference>
<dbReference type="EMBL" id="JALPRK010000041">
    <property type="protein sequence ID" value="MCK8490168.1"/>
    <property type="molecule type" value="Genomic_DNA"/>
</dbReference>
<feature type="domain" description="PAS" evidence="14">
    <location>
        <begin position="274"/>
        <end position="318"/>
    </location>
</feature>
<dbReference type="Gene3D" id="3.30.565.10">
    <property type="entry name" value="Histidine kinase-like ATPase, C-terminal domain"/>
    <property type="match status" value="1"/>
</dbReference>
<dbReference type="Proteomes" id="UP001139534">
    <property type="component" value="Unassembled WGS sequence"/>
</dbReference>
<dbReference type="PRINTS" id="PR00344">
    <property type="entry name" value="BCTRLSENSOR"/>
</dbReference>
<dbReference type="InterPro" id="IPR001610">
    <property type="entry name" value="PAC"/>
</dbReference>
<feature type="transmembrane region" description="Helical" evidence="12">
    <location>
        <begin position="6"/>
        <end position="28"/>
    </location>
</feature>
<dbReference type="PROSITE" id="PS50885">
    <property type="entry name" value="HAMP"/>
    <property type="match status" value="1"/>
</dbReference>
<feature type="domain" description="Histidine kinase" evidence="13">
    <location>
        <begin position="413"/>
        <end position="618"/>
    </location>
</feature>
<dbReference type="CDD" id="cd00082">
    <property type="entry name" value="HisKA"/>
    <property type="match status" value="1"/>
</dbReference>
<dbReference type="InterPro" id="IPR003594">
    <property type="entry name" value="HATPase_dom"/>
</dbReference>
<evidence type="ECO:0000256" key="11">
    <source>
        <dbReference type="ARBA" id="ARBA00023136"/>
    </source>
</evidence>
<keyword evidence="12" id="KW-0812">Transmembrane</keyword>
<keyword evidence="5" id="KW-0597">Phosphoprotein</keyword>
<dbReference type="GO" id="GO:0005886">
    <property type="term" value="C:plasma membrane"/>
    <property type="evidence" value="ECO:0007669"/>
    <property type="project" value="UniProtKB-SubCell"/>
</dbReference>
<keyword evidence="7" id="KW-0547">Nucleotide-binding</keyword>
<name>A0A9X1Y3Z4_9BACL</name>